<evidence type="ECO:0000313" key="11">
    <source>
        <dbReference type="EMBL" id="SYW83260.1"/>
    </source>
</evidence>
<keyword evidence="2 7" id="KW-0812">Transmembrane</keyword>
<name>A0A1K0H8Z9_9BASI</name>
<evidence type="ECO:0000256" key="8">
    <source>
        <dbReference type="SAM" id="SignalP"/>
    </source>
</evidence>
<dbReference type="Proteomes" id="UP000179920">
    <property type="component" value="Chromosome III"/>
</dbReference>
<accession>A0A1K0H8Z9</accession>
<dbReference type="GO" id="GO:0005737">
    <property type="term" value="C:cytoplasm"/>
    <property type="evidence" value="ECO:0007669"/>
    <property type="project" value="TreeGrafter"/>
</dbReference>
<feature type="domain" description="RING-type" evidence="9">
    <location>
        <begin position="529"/>
        <end position="571"/>
    </location>
</feature>
<evidence type="ECO:0000256" key="6">
    <source>
        <dbReference type="SAM" id="MobiDB-lite"/>
    </source>
</evidence>
<feature type="signal peptide" evidence="8">
    <location>
        <begin position="1"/>
        <end position="35"/>
    </location>
</feature>
<dbReference type="PANTHER" id="PTHR22765:SF416">
    <property type="entry name" value="E3 UBIQUITIN-PROTEIN LIGASE GODZILLA"/>
    <property type="match status" value="1"/>
</dbReference>
<dbReference type="SMART" id="SM00184">
    <property type="entry name" value="RING"/>
    <property type="match status" value="1"/>
</dbReference>
<evidence type="ECO:0000256" key="7">
    <source>
        <dbReference type="SAM" id="Phobius"/>
    </source>
</evidence>
<comment type="subcellular location">
    <subcellularLocation>
        <location evidence="1">Membrane</location>
    </subcellularLocation>
</comment>
<dbReference type="AlphaFoldDB" id="A0A1K0H8Z9"/>
<dbReference type="GO" id="GO:0006511">
    <property type="term" value="P:ubiquitin-dependent protein catabolic process"/>
    <property type="evidence" value="ECO:0007669"/>
    <property type="project" value="TreeGrafter"/>
</dbReference>
<dbReference type="FunFam" id="3.30.40.10:FF:000388">
    <property type="entry name" value="Putative RING zinc finger domain superfamily protein"/>
    <property type="match status" value="1"/>
</dbReference>
<feature type="transmembrane region" description="Helical" evidence="7">
    <location>
        <begin position="384"/>
        <end position="405"/>
    </location>
</feature>
<dbReference type="GO" id="GO:0061630">
    <property type="term" value="F:ubiquitin protein ligase activity"/>
    <property type="evidence" value="ECO:0007669"/>
    <property type="project" value="TreeGrafter"/>
</dbReference>
<keyword evidence="8" id="KW-0732">Signal</keyword>
<reference evidence="12" key="2">
    <citation type="submission" date="2016-04" db="EMBL/GenBank/DDBJ databases">
        <authorList>
            <person name="Guldener U."/>
            <person name="Guldener U."/>
        </authorList>
    </citation>
    <scope>NUCLEOTIDE SEQUENCE [LARGE SCALE GENOMIC DNA]</scope>
    <source>
        <strain evidence="12">UB2112</strain>
    </source>
</reference>
<evidence type="ECO:0000259" key="9">
    <source>
        <dbReference type="PROSITE" id="PS50089"/>
    </source>
</evidence>
<dbReference type="InterPro" id="IPR051826">
    <property type="entry name" value="E3_ubiquitin-ligase_domain"/>
</dbReference>
<keyword evidence="5" id="KW-0862">Zinc</keyword>
<evidence type="ECO:0000256" key="4">
    <source>
        <dbReference type="ARBA" id="ARBA00023136"/>
    </source>
</evidence>
<dbReference type="PROSITE" id="PS50089">
    <property type="entry name" value="ZF_RING_2"/>
    <property type="match status" value="1"/>
</dbReference>
<dbReference type="SUPFAM" id="SSF57850">
    <property type="entry name" value="RING/U-box"/>
    <property type="match status" value="1"/>
</dbReference>
<evidence type="ECO:0000256" key="3">
    <source>
        <dbReference type="ARBA" id="ARBA00022989"/>
    </source>
</evidence>
<feature type="compositionally biased region" description="Basic and acidic residues" evidence="6">
    <location>
        <begin position="341"/>
        <end position="358"/>
    </location>
</feature>
<organism evidence="10 12">
    <name type="scientific">Ustilago bromivora</name>
    <dbReference type="NCBI Taxonomy" id="307758"/>
    <lineage>
        <taxon>Eukaryota</taxon>
        <taxon>Fungi</taxon>
        <taxon>Dikarya</taxon>
        <taxon>Basidiomycota</taxon>
        <taxon>Ustilaginomycotina</taxon>
        <taxon>Ustilaginomycetes</taxon>
        <taxon>Ustilaginales</taxon>
        <taxon>Ustilaginaceae</taxon>
        <taxon>Ustilago</taxon>
    </lineage>
</organism>
<dbReference type="PANTHER" id="PTHR22765">
    <property type="entry name" value="RING FINGER AND PROTEASE ASSOCIATED DOMAIN-CONTAINING"/>
    <property type="match status" value="1"/>
</dbReference>
<feature type="region of interest" description="Disordered" evidence="6">
    <location>
        <begin position="588"/>
        <end position="631"/>
    </location>
</feature>
<feature type="region of interest" description="Disordered" evidence="6">
    <location>
        <begin position="437"/>
        <end position="463"/>
    </location>
</feature>
<feature type="region of interest" description="Disordered" evidence="6">
    <location>
        <begin position="341"/>
        <end position="361"/>
    </location>
</feature>
<dbReference type="Pfam" id="PF02225">
    <property type="entry name" value="PA"/>
    <property type="match status" value="1"/>
</dbReference>
<evidence type="ECO:0000313" key="13">
    <source>
        <dbReference type="Proteomes" id="UP000658997"/>
    </source>
</evidence>
<dbReference type="GO" id="GO:0008270">
    <property type="term" value="F:zinc ion binding"/>
    <property type="evidence" value="ECO:0007669"/>
    <property type="project" value="UniProtKB-KW"/>
</dbReference>
<keyword evidence="5" id="KW-0863">Zinc-finger</keyword>
<evidence type="ECO:0000256" key="1">
    <source>
        <dbReference type="ARBA" id="ARBA00004370"/>
    </source>
</evidence>
<dbReference type="InterPro" id="IPR046450">
    <property type="entry name" value="PA_dom_sf"/>
</dbReference>
<evidence type="ECO:0000256" key="5">
    <source>
        <dbReference type="PROSITE-ProRule" id="PRU00175"/>
    </source>
</evidence>
<evidence type="ECO:0000313" key="12">
    <source>
        <dbReference type="Proteomes" id="UP000179920"/>
    </source>
</evidence>
<keyword evidence="5" id="KW-0479">Metal-binding</keyword>
<dbReference type="InterPro" id="IPR001841">
    <property type="entry name" value="Znf_RING"/>
</dbReference>
<proteinExistence type="predicted"/>
<keyword evidence="13" id="KW-1185">Reference proteome</keyword>
<dbReference type="InterPro" id="IPR003137">
    <property type="entry name" value="PA_domain"/>
</dbReference>
<evidence type="ECO:0000313" key="10">
    <source>
        <dbReference type="EMBL" id="SAM77762.1"/>
    </source>
</evidence>
<keyword evidence="4 7" id="KW-0472">Membrane</keyword>
<feature type="compositionally biased region" description="Low complexity" evidence="6">
    <location>
        <begin position="444"/>
        <end position="457"/>
    </location>
</feature>
<dbReference type="InterPro" id="IPR013083">
    <property type="entry name" value="Znf_RING/FYVE/PHD"/>
</dbReference>
<dbReference type="OrthoDB" id="8062037at2759"/>
<dbReference type="EMBL" id="LT558119">
    <property type="protein sequence ID" value="SAM77762.1"/>
    <property type="molecule type" value="Genomic_DNA"/>
</dbReference>
<feature type="compositionally biased region" description="Low complexity" evidence="6">
    <location>
        <begin position="588"/>
        <end position="616"/>
    </location>
</feature>
<dbReference type="Pfam" id="PF13639">
    <property type="entry name" value="zf-RING_2"/>
    <property type="match status" value="1"/>
</dbReference>
<protein>
    <recommendedName>
        <fullName evidence="9">RING-type domain-containing protein</fullName>
    </recommendedName>
</protein>
<gene>
    <name evidence="11" type="ORF">UBRO2_05151</name>
    <name evidence="10" type="ORF">UBRO_01870</name>
</gene>
<dbReference type="Gene3D" id="3.30.40.10">
    <property type="entry name" value="Zinc/RING finger domain, C3HC4 (zinc finger)"/>
    <property type="match status" value="1"/>
</dbReference>
<feature type="chain" id="PRO_5038296004" description="RING-type domain-containing protein" evidence="8">
    <location>
        <begin position="36"/>
        <end position="631"/>
    </location>
</feature>
<keyword evidence="3 7" id="KW-1133">Transmembrane helix</keyword>
<feature type="region of interest" description="Disordered" evidence="6">
    <location>
        <begin position="280"/>
        <end position="302"/>
    </location>
</feature>
<dbReference type="Gene3D" id="3.50.30.30">
    <property type="match status" value="1"/>
</dbReference>
<dbReference type="EMBL" id="ULHB01000145">
    <property type="protein sequence ID" value="SYW83260.1"/>
    <property type="molecule type" value="Genomic_DNA"/>
</dbReference>
<dbReference type="SUPFAM" id="SSF52025">
    <property type="entry name" value="PA domain"/>
    <property type="match status" value="1"/>
</dbReference>
<feature type="region of interest" description="Disordered" evidence="6">
    <location>
        <begin position="481"/>
        <end position="513"/>
    </location>
</feature>
<sequence length="631" mass="68624">MSRRARQRRRPAVSLHRVATLSLVALAVTIPSVHASTSGTQSAPSPQSSLNPITSIAQAVQRIRRPWLTAAKDHFVDTVSRFLSHTLSDPRYFSYDLDQFDDDHLPPLEDLPLDSGSIIDGPGLNWGGSTLEVVRSQAIFLTRSAAFGPRVTDDEGLKGFLLPISDFYKVPKDARFFTSDASGDPIHACPYKGGPGSRRDVLPSRYEDEDDRRLYSALINDDSTQAPFTWTHEPEHNDDAAPKPPHNWIALVERGGGCGFADKARVAQDLGAVAVVVGDAPSPGWHGGRSGDPNEEGDPGLSGKRLITMFAPGDTSDVYIPSTFVTRPSYLDLKRLIQETEKDQEDWQRQHPSGHDGEGAPMTRGLEIVIGKDDLVWEWPLIDFGILLLLLPSFMTVITIIVHRIRMVRQRRKERAPELVVLGLPCLIWRGNGQPWEKVEGPDVDPGPGNGSSSSDNALQPQPYVSDDLEAGRAGETIPLLAEDENDAGPSQRSHTSVKIPDEAAPATKPVNPASFLPPGRTYFSTDECAICLCDFVDGDRVRILPCGHIFHRQEVDDWLVRVKKLCPICKRDITVPIPPAPPVGVSASAAASPTAAEGVSDAAMQAEAVAPAAQEEAGDVSQDLTQHLSR</sequence>
<dbReference type="Proteomes" id="UP000658997">
    <property type="component" value="Unassembled WGS sequence"/>
</dbReference>
<dbReference type="GO" id="GO:0016020">
    <property type="term" value="C:membrane"/>
    <property type="evidence" value="ECO:0007669"/>
    <property type="project" value="UniProtKB-SubCell"/>
</dbReference>
<evidence type="ECO:0000256" key="2">
    <source>
        <dbReference type="ARBA" id="ARBA00022692"/>
    </source>
</evidence>
<reference evidence="11" key="3">
    <citation type="submission" date="2018-08" db="EMBL/GenBank/DDBJ databases">
        <authorList>
            <person name="Guldener U."/>
        </authorList>
    </citation>
    <scope>NUCLEOTIDE SEQUENCE</scope>
    <source>
        <strain evidence="11">UB2</strain>
    </source>
</reference>
<reference evidence="10" key="1">
    <citation type="submission" date="2016-04" db="EMBL/GenBank/DDBJ databases">
        <authorList>
            <person name="Evans L.H."/>
            <person name="Alamgir A."/>
            <person name="Owens N."/>
            <person name="Weber N.D."/>
            <person name="Virtaneva K."/>
            <person name="Barbian K."/>
            <person name="Babar A."/>
            <person name="Rosenke K."/>
        </authorList>
    </citation>
    <scope>NUCLEOTIDE SEQUENCE</scope>
    <source>
        <strain evidence="10">UB2112</strain>
    </source>
</reference>